<reference evidence="2 3" key="1">
    <citation type="journal article" date="2019" name="Int. J. Syst. Evol. Microbiol.">
        <title>The Global Catalogue of Microorganisms (GCM) 10K type strain sequencing project: providing services to taxonomists for standard genome sequencing and annotation.</title>
        <authorList>
            <consortium name="The Broad Institute Genomics Platform"/>
            <consortium name="The Broad Institute Genome Sequencing Center for Infectious Disease"/>
            <person name="Wu L."/>
            <person name="Ma J."/>
        </authorList>
    </citation>
    <scope>NUCLEOTIDE SEQUENCE [LARGE SCALE GENOMIC DNA]</scope>
    <source>
        <strain evidence="2 3">JCM 4542</strain>
    </source>
</reference>
<proteinExistence type="predicted"/>
<dbReference type="Pfam" id="PF12697">
    <property type="entry name" value="Abhydrolase_6"/>
    <property type="match status" value="1"/>
</dbReference>
<keyword evidence="3" id="KW-1185">Reference proteome</keyword>
<feature type="domain" description="AB hydrolase-1" evidence="1">
    <location>
        <begin position="26"/>
        <end position="249"/>
    </location>
</feature>
<evidence type="ECO:0000259" key="1">
    <source>
        <dbReference type="Pfam" id="PF12697"/>
    </source>
</evidence>
<dbReference type="Gene3D" id="3.40.50.1820">
    <property type="entry name" value="alpha/beta hydrolase"/>
    <property type="match status" value="1"/>
</dbReference>
<comment type="caution">
    <text evidence="2">The sequence shown here is derived from an EMBL/GenBank/DDBJ whole genome shotgun (WGS) entry which is preliminary data.</text>
</comment>
<dbReference type="SUPFAM" id="SSF53474">
    <property type="entry name" value="alpha/beta-Hydrolases"/>
    <property type="match status" value="1"/>
</dbReference>
<dbReference type="EMBL" id="BAAASL010000025">
    <property type="protein sequence ID" value="GAA2724100.1"/>
    <property type="molecule type" value="Genomic_DNA"/>
</dbReference>
<accession>A0ABN3U5M7</accession>
<dbReference type="PANTHER" id="PTHR43798">
    <property type="entry name" value="MONOACYLGLYCEROL LIPASE"/>
    <property type="match status" value="1"/>
</dbReference>
<dbReference type="GO" id="GO:0016787">
    <property type="term" value="F:hydrolase activity"/>
    <property type="evidence" value="ECO:0007669"/>
    <property type="project" value="UniProtKB-KW"/>
</dbReference>
<protein>
    <submittedName>
        <fullName evidence="2">Alpha/beta hydrolase</fullName>
    </submittedName>
</protein>
<gene>
    <name evidence="2" type="ORF">GCM10010315_53010</name>
</gene>
<dbReference type="InterPro" id="IPR000073">
    <property type="entry name" value="AB_hydrolase_1"/>
</dbReference>
<sequence>MDMDITVPVPGGMVWAQDTGGEGMPVVLLHPGVGDSRIWDGVVPLLAPHHRVIRYDARGFGRSPAPTVSYSNARDLAVVLDHFGLERAVLAGSSLGGATAVSVALAAPGRVAGLGLLCPGVTGYPELSSPAVTARIGELAKAGDVDGLVELGLRTWGAAGSGTDDEAAAQLRAAVPAWFATHPYVTQDAPAFDRLPELDVPCVLALGEQDQDEVVRCNEAMAARIPGCRLVRWPHCDHFPSLRDPGAVAGLLLELAAGPRSAP</sequence>
<name>A0ABN3U5M7_9ACTN</name>
<dbReference type="InterPro" id="IPR029058">
    <property type="entry name" value="AB_hydrolase_fold"/>
</dbReference>
<dbReference type="Proteomes" id="UP001500886">
    <property type="component" value="Unassembled WGS sequence"/>
</dbReference>
<keyword evidence="2" id="KW-0378">Hydrolase</keyword>
<dbReference type="InterPro" id="IPR050266">
    <property type="entry name" value="AB_hydrolase_sf"/>
</dbReference>
<organism evidence="2 3">
    <name type="scientific">Streptomyces luteosporeus</name>
    <dbReference type="NCBI Taxonomy" id="173856"/>
    <lineage>
        <taxon>Bacteria</taxon>
        <taxon>Bacillati</taxon>
        <taxon>Actinomycetota</taxon>
        <taxon>Actinomycetes</taxon>
        <taxon>Kitasatosporales</taxon>
        <taxon>Streptomycetaceae</taxon>
        <taxon>Streptomyces</taxon>
    </lineage>
</organism>
<evidence type="ECO:0000313" key="3">
    <source>
        <dbReference type="Proteomes" id="UP001500886"/>
    </source>
</evidence>
<evidence type="ECO:0000313" key="2">
    <source>
        <dbReference type="EMBL" id="GAA2724100.1"/>
    </source>
</evidence>
<dbReference type="PRINTS" id="PR00111">
    <property type="entry name" value="ABHYDROLASE"/>
</dbReference>